<dbReference type="GO" id="GO:0005789">
    <property type="term" value="C:endoplasmic reticulum membrane"/>
    <property type="evidence" value="ECO:0007669"/>
    <property type="project" value="TreeGrafter"/>
</dbReference>
<keyword evidence="4" id="KW-1185">Reference proteome</keyword>
<accession>A0AAN6JUF1</accession>
<dbReference type="InterPro" id="IPR013248">
    <property type="entry name" value="Psh3/Shr3"/>
</dbReference>
<gene>
    <name evidence="3" type="ORF">OC842_000111</name>
</gene>
<proteinExistence type="predicted"/>
<dbReference type="GO" id="GO:0006888">
    <property type="term" value="P:endoplasmic reticulum to Golgi vesicle-mediated transport"/>
    <property type="evidence" value="ECO:0007669"/>
    <property type="project" value="TreeGrafter"/>
</dbReference>
<reference evidence="3" key="1">
    <citation type="journal article" date="2023" name="PhytoFront">
        <title>Draft Genome Resources of Seven Strains of Tilletia horrida, Causal Agent of Kernel Smut of Rice.</title>
        <authorList>
            <person name="Khanal S."/>
            <person name="Antony Babu S."/>
            <person name="Zhou X.G."/>
        </authorList>
    </citation>
    <scope>NUCLEOTIDE SEQUENCE</scope>
    <source>
        <strain evidence="3">TX3</strain>
    </source>
</reference>
<dbReference type="GO" id="GO:0051082">
    <property type="term" value="F:unfolded protein binding"/>
    <property type="evidence" value="ECO:0007669"/>
    <property type="project" value="TreeGrafter"/>
</dbReference>
<sequence length="260" mass="27007">MGGPATALVIGSTSFLLGTLAMHWTADHLLLWQSPITPTSLERSYTYYSGSLLPVLDSSPHATLLYGAGLLGSTVTLLKALGGRESNWLFDGASLFLYGSVGIVYYNNILINLRSLPSAWPNAATTPGTPLPSPISGTDRVFLALREIASSHAILAVALVGVILLQSAQYYSERLEERERIEEIDAKIRRRIRKREVAAKEAERLRKALAEHAGASPSPSPSTAAAAAAASTSASASGTAPASASAGNGSAAGASSASSK</sequence>
<evidence type="ECO:0000256" key="2">
    <source>
        <dbReference type="SAM" id="Phobius"/>
    </source>
</evidence>
<dbReference type="Pfam" id="PF08229">
    <property type="entry name" value="SHR3_chaperone"/>
    <property type="match status" value="1"/>
</dbReference>
<keyword evidence="2" id="KW-0472">Membrane</keyword>
<protein>
    <recommendedName>
        <fullName evidence="5">ER membrane protein SH3</fullName>
    </recommendedName>
</protein>
<organism evidence="3 4">
    <name type="scientific">Tilletia horrida</name>
    <dbReference type="NCBI Taxonomy" id="155126"/>
    <lineage>
        <taxon>Eukaryota</taxon>
        <taxon>Fungi</taxon>
        <taxon>Dikarya</taxon>
        <taxon>Basidiomycota</taxon>
        <taxon>Ustilaginomycotina</taxon>
        <taxon>Exobasidiomycetes</taxon>
        <taxon>Tilletiales</taxon>
        <taxon>Tilletiaceae</taxon>
        <taxon>Tilletia</taxon>
    </lineage>
</organism>
<evidence type="ECO:0008006" key="5">
    <source>
        <dbReference type="Google" id="ProtNLM"/>
    </source>
</evidence>
<feature type="compositionally biased region" description="Low complexity" evidence="1">
    <location>
        <begin position="211"/>
        <end position="260"/>
    </location>
</feature>
<evidence type="ECO:0000256" key="1">
    <source>
        <dbReference type="SAM" id="MobiDB-lite"/>
    </source>
</evidence>
<feature type="transmembrane region" description="Helical" evidence="2">
    <location>
        <begin position="63"/>
        <end position="81"/>
    </location>
</feature>
<evidence type="ECO:0000313" key="3">
    <source>
        <dbReference type="EMBL" id="KAK0541152.1"/>
    </source>
</evidence>
<dbReference type="PANTHER" id="PTHR28228">
    <property type="entry name" value="SECRETORY COMPONENT PROTEIN SHR3"/>
    <property type="match status" value="1"/>
</dbReference>
<keyword evidence="2" id="KW-0812">Transmembrane</keyword>
<dbReference type="EMBL" id="JAPDMQ010000003">
    <property type="protein sequence ID" value="KAK0541152.1"/>
    <property type="molecule type" value="Genomic_DNA"/>
</dbReference>
<dbReference type="Proteomes" id="UP001176521">
    <property type="component" value="Unassembled WGS sequence"/>
</dbReference>
<feature type="transmembrane region" description="Helical" evidence="2">
    <location>
        <begin position="88"/>
        <end position="106"/>
    </location>
</feature>
<dbReference type="PANTHER" id="PTHR28228:SF1">
    <property type="entry name" value="SECRETORY COMPONENT PROTEIN SHR3"/>
    <property type="match status" value="1"/>
</dbReference>
<keyword evidence="2" id="KW-1133">Transmembrane helix</keyword>
<feature type="region of interest" description="Disordered" evidence="1">
    <location>
        <begin position="208"/>
        <end position="260"/>
    </location>
</feature>
<dbReference type="SMART" id="SM00786">
    <property type="entry name" value="SHR3_chaperone"/>
    <property type="match status" value="1"/>
</dbReference>
<name>A0AAN6JUF1_9BASI</name>
<feature type="transmembrane region" description="Helical" evidence="2">
    <location>
        <begin position="152"/>
        <end position="171"/>
    </location>
</feature>
<comment type="caution">
    <text evidence="3">The sequence shown here is derived from an EMBL/GenBank/DDBJ whole genome shotgun (WGS) entry which is preliminary data.</text>
</comment>
<evidence type="ECO:0000313" key="4">
    <source>
        <dbReference type="Proteomes" id="UP001176521"/>
    </source>
</evidence>
<dbReference type="AlphaFoldDB" id="A0AAN6JUF1"/>